<sequence>MKKSLLALIVIAPLTLGLTGCVIAVGGEDGHSISGDFEDREYKNRKKIAGIQLNTAFADVSREMGVADFTETYLKDGKTVNVVYYRTHRLHKDGLTTKDECTKLVFVNNSLTAIEQAG</sequence>
<dbReference type="AlphaFoldDB" id="A0A222GBK1"/>
<dbReference type="InterPro" id="IPR021534">
    <property type="entry name" value="DUF3192"/>
</dbReference>
<dbReference type="OrthoDB" id="6399368at2"/>
<feature type="signal peptide" evidence="1">
    <location>
        <begin position="1"/>
        <end position="24"/>
    </location>
</feature>
<keyword evidence="1" id="KW-0732">Signal</keyword>
<gene>
    <name evidence="2" type="ORF">B5D82_16195</name>
</gene>
<feature type="chain" id="PRO_5012058635" evidence="1">
    <location>
        <begin position="25"/>
        <end position="118"/>
    </location>
</feature>
<dbReference type="PROSITE" id="PS51257">
    <property type="entry name" value="PROKAR_LIPOPROTEIN"/>
    <property type="match status" value="1"/>
</dbReference>
<dbReference type="EMBL" id="CP020465">
    <property type="protein sequence ID" value="ASP49171.1"/>
    <property type="molecule type" value="Genomic_DNA"/>
</dbReference>
<reference evidence="2 3" key="1">
    <citation type="submission" date="2017-08" db="EMBL/GenBank/DDBJ databases">
        <title>Complete genome of Colwellia sp. NB097-1, a psychrophile bacterium ioslated from Bering Sea.</title>
        <authorList>
            <person name="Chen X."/>
        </authorList>
    </citation>
    <scope>NUCLEOTIDE SEQUENCE [LARGE SCALE GENOMIC DNA]</scope>
    <source>
        <strain evidence="2 3">NB097-1</strain>
    </source>
</reference>
<accession>A0A222GBK1</accession>
<dbReference type="RefSeq" id="WP_081152982.1">
    <property type="nucleotide sequence ID" value="NZ_CP020465.1"/>
</dbReference>
<dbReference type="KEGG" id="cber:B5D82_16195"/>
<evidence type="ECO:0000256" key="1">
    <source>
        <dbReference type="SAM" id="SignalP"/>
    </source>
</evidence>
<dbReference type="Pfam" id="PF11399">
    <property type="entry name" value="DUF3192"/>
    <property type="match status" value="1"/>
</dbReference>
<evidence type="ECO:0000313" key="3">
    <source>
        <dbReference type="Proteomes" id="UP000202259"/>
    </source>
</evidence>
<organism evidence="2 3">
    <name type="scientific">Cognaticolwellia beringensis</name>
    <dbReference type="NCBI Taxonomy" id="1967665"/>
    <lineage>
        <taxon>Bacteria</taxon>
        <taxon>Pseudomonadati</taxon>
        <taxon>Pseudomonadota</taxon>
        <taxon>Gammaproteobacteria</taxon>
        <taxon>Alteromonadales</taxon>
        <taxon>Colwelliaceae</taxon>
        <taxon>Cognaticolwellia</taxon>
    </lineage>
</organism>
<name>A0A222GBK1_9GAMM</name>
<evidence type="ECO:0000313" key="2">
    <source>
        <dbReference type="EMBL" id="ASP49171.1"/>
    </source>
</evidence>
<keyword evidence="3" id="KW-1185">Reference proteome</keyword>
<protein>
    <submittedName>
        <fullName evidence="2">DUF3192 domain-containing protein</fullName>
    </submittedName>
</protein>
<dbReference type="Proteomes" id="UP000202259">
    <property type="component" value="Chromosome"/>
</dbReference>
<proteinExistence type="predicted"/>